<feature type="transmembrane region" description="Helical" evidence="1">
    <location>
        <begin position="58"/>
        <end position="78"/>
    </location>
</feature>
<accession>A0A8J2HXC5</accession>
<dbReference type="InterPro" id="IPR043129">
    <property type="entry name" value="ATPase_NBD"/>
</dbReference>
<dbReference type="GeneID" id="67013570"/>
<keyword evidence="1" id="KW-0812">Transmembrane</keyword>
<dbReference type="SUPFAM" id="SSF53067">
    <property type="entry name" value="Actin-like ATPase domain"/>
    <property type="match status" value="2"/>
</dbReference>
<dbReference type="OrthoDB" id="2963168at2759"/>
<dbReference type="Gene3D" id="3.30.420.40">
    <property type="match status" value="1"/>
</dbReference>
<evidence type="ECO:0000313" key="3">
    <source>
        <dbReference type="Proteomes" id="UP000676310"/>
    </source>
</evidence>
<keyword evidence="1" id="KW-0472">Membrane</keyword>
<evidence type="ECO:0000313" key="2">
    <source>
        <dbReference type="EMBL" id="CAG5148139.1"/>
    </source>
</evidence>
<organism evidence="2 3">
    <name type="scientific">Alternaria atra</name>
    <dbReference type="NCBI Taxonomy" id="119953"/>
    <lineage>
        <taxon>Eukaryota</taxon>
        <taxon>Fungi</taxon>
        <taxon>Dikarya</taxon>
        <taxon>Ascomycota</taxon>
        <taxon>Pezizomycotina</taxon>
        <taxon>Dothideomycetes</taxon>
        <taxon>Pleosporomycetidae</taxon>
        <taxon>Pleosporales</taxon>
        <taxon>Pleosporineae</taxon>
        <taxon>Pleosporaceae</taxon>
        <taxon>Alternaria</taxon>
        <taxon>Alternaria sect. Ulocladioides</taxon>
    </lineage>
</organism>
<dbReference type="PANTHER" id="PTHR14187:SF5">
    <property type="entry name" value="HEAT SHOCK 70 KDA PROTEIN 12A"/>
    <property type="match status" value="1"/>
</dbReference>
<protein>
    <recommendedName>
        <fullName evidence="4">Actin-like ATPase domain-containing protein</fullName>
    </recommendedName>
</protein>
<evidence type="ECO:0000256" key="1">
    <source>
        <dbReference type="SAM" id="Phobius"/>
    </source>
</evidence>
<dbReference type="EMBL" id="CAJRGZ010000015">
    <property type="protein sequence ID" value="CAG5148139.1"/>
    <property type="molecule type" value="Genomic_DNA"/>
</dbReference>
<proteinExistence type="predicted"/>
<name>A0A8J2HXC5_9PLEO</name>
<sequence>MDDREPMYHSENASYVFSHADDEYSSTRNKLEERLNEVVQETRLVIGLDYGTTYTGMLLGLSLLIVGGLIPSLGVAYATPSGSSCSLEKIDVMVEWGATVDDKVPSVISYSRPDYEWGGDLSAESISMVHTKLELGLQSTLGELDMTLQVLDGMANLNIDEMLKTVRSHDDVPAYSHKSPEEIVTDYLEKVFQHLEVEVDKFGPIARKHTATDLVVTIPTDWSYMAMNSTFRALTKAGFNRASFPRLQDVMFITEPEAAAVYTARHYRDELAQNILQVGQYFILCDAGGGTVDVVSYQVKQLEPALELEQIGMPTGDKCGSIFINLEFKRWLRGILTDDCYRKLDPTFDVDKVANHASETPAMRSLMKDFDLKKKQFTVRSSDCQLELPAPLENHSVPGRVNQGLLTIKRHEMESFFDASIERIVHLINVHVKRIREQRRNRPKNLFLVGGYGESEYLQAQINEMLLQERMVMQYWRPQKSWTAVVRGAVVCGIEKHGMRSLKRTTSCRHSYGICLDESYTSAHHGKQDDFIKHGGNAFAKGQLTWLLNKGDLILFNESTERSKTVHIRLLKQRQDTMTLTIWQYLSNEEHRPTRLEDATDELRNAGEIDIDLSKIQLERVRQGLGKSTYFKADLKLVLRLEWDKLWATLWWKQTELTTIPVLY</sequence>
<dbReference type="PANTHER" id="PTHR14187">
    <property type="entry name" value="ALPHA KINASE/ELONGATION FACTOR 2 KINASE"/>
    <property type="match status" value="1"/>
</dbReference>
<dbReference type="Proteomes" id="UP000676310">
    <property type="component" value="Unassembled WGS sequence"/>
</dbReference>
<comment type="caution">
    <text evidence="2">The sequence shown here is derived from an EMBL/GenBank/DDBJ whole genome shotgun (WGS) entry which is preliminary data.</text>
</comment>
<keyword evidence="1" id="KW-1133">Transmembrane helix</keyword>
<dbReference type="RefSeq" id="XP_043165693.1">
    <property type="nucleotide sequence ID" value="XM_043309758.1"/>
</dbReference>
<reference evidence="2" key="1">
    <citation type="submission" date="2021-05" db="EMBL/GenBank/DDBJ databases">
        <authorList>
            <person name="Stam R."/>
        </authorList>
    </citation>
    <scope>NUCLEOTIDE SEQUENCE</scope>
    <source>
        <strain evidence="2">CS162</strain>
    </source>
</reference>
<dbReference type="CDD" id="cd10170">
    <property type="entry name" value="ASKHA_NBD_HSP70"/>
    <property type="match status" value="1"/>
</dbReference>
<keyword evidence="3" id="KW-1185">Reference proteome</keyword>
<gene>
    <name evidence="2" type="ORF">ALTATR162_LOCUS2156</name>
</gene>
<dbReference type="AlphaFoldDB" id="A0A8J2HXC5"/>
<evidence type="ECO:0008006" key="4">
    <source>
        <dbReference type="Google" id="ProtNLM"/>
    </source>
</evidence>